<dbReference type="SUPFAM" id="SSF52540">
    <property type="entry name" value="P-loop containing nucleoside triphosphate hydrolases"/>
    <property type="match status" value="1"/>
</dbReference>
<evidence type="ECO:0000313" key="2">
    <source>
        <dbReference type="EMBL" id="GIE14847.1"/>
    </source>
</evidence>
<reference evidence="2" key="1">
    <citation type="submission" date="2021-01" db="EMBL/GenBank/DDBJ databases">
        <title>Whole genome shotgun sequence of Actinoplanes ferrugineus NBRC 15555.</title>
        <authorList>
            <person name="Komaki H."/>
            <person name="Tamura T."/>
        </authorList>
    </citation>
    <scope>NUCLEOTIDE SEQUENCE</scope>
    <source>
        <strain evidence="2">NBRC 15555</strain>
    </source>
</reference>
<dbReference type="PRINTS" id="PR00364">
    <property type="entry name" value="DISEASERSIST"/>
</dbReference>
<dbReference type="PANTHER" id="PTHR47691">
    <property type="entry name" value="REGULATOR-RELATED"/>
    <property type="match status" value="1"/>
</dbReference>
<name>A0A919J7Q6_9ACTN</name>
<dbReference type="EMBL" id="BOMM01000059">
    <property type="protein sequence ID" value="GIE14847.1"/>
    <property type="molecule type" value="Genomic_DNA"/>
</dbReference>
<dbReference type="InterPro" id="IPR019734">
    <property type="entry name" value="TPR_rpt"/>
</dbReference>
<dbReference type="GO" id="GO:0043531">
    <property type="term" value="F:ADP binding"/>
    <property type="evidence" value="ECO:0007669"/>
    <property type="project" value="InterPro"/>
</dbReference>
<evidence type="ECO:0000313" key="3">
    <source>
        <dbReference type="Proteomes" id="UP000598174"/>
    </source>
</evidence>
<dbReference type="InterPro" id="IPR027417">
    <property type="entry name" value="P-loop_NTPase"/>
</dbReference>
<dbReference type="Pfam" id="PF13181">
    <property type="entry name" value="TPR_8"/>
    <property type="match status" value="2"/>
</dbReference>
<proteinExistence type="predicted"/>
<sequence>MTRPGNDLSGVVFGPSIQAVDINGGVHFHGVPPPPSLVPRQAAAPPPHFAGRAAELAEMRAALDLGSTVVILTGPGGVGKSALARQWGRLAADAFPDGQLSLTLSGFGPGPPLDPAEALRYFLRALGFGAGGLPATLAELTAMYRSVTAGLRLLVVLDDTYSVAQARVLVPTSATSMTVVVSRSRLSGLVAEGAVLVDVAPMTRAESLALLANVLGRARIDREPEQAGRLAELCAGLPIALCLAAARLSTRPRLSLARAVEALASETDRLARLETPDEEASVSGSFELSYQALDPPAAALYRGLALHPGREFGPGPAVGLAGSEAERLIDVLLEVNLLQEVAEERFRFHDLILLHARQKATGAEAATALTAILEWYLAAASAADVVATPYRRRLPYSYRTVPAGLPVLDDRDRALTWLDAERVNLGAAGQAALDRGWAELAWQLTDVLWPLQLYRKSTDRKEIDARGLAAARLWGEPRAEGRMLKRLGRTCSTLGEHEAAEELLREAIEKYAGDPENQVEAREMLALAYRDTGRAGAAIEQLRAVLALRRRLGHSRDIALTLINLGDLVSGREAIDLLREAGRLLDLSVAADPYNPVRVKLSLARAYLAGGDLAAADRAASEAAGDMRRLGVEAGEAEALELCAWIAARHGDVARNRLLLQQAAKLLEAHGSPRAAAVRRQLAAPPGVEGTGQRAGIPSEGEP</sequence>
<gene>
    <name evidence="2" type="ORF">Afe05nite_66870</name>
</gene>
<dbReference type="RefSeq" id="WP_203821238.1">
    <property type="nucleotide sequence ID" value="NZ_BAAABP010000009.1"/>
</dbReference>
<dbReference type="InterPro" id="IPR011990">
    <property type="entry name" value="TPR-like_helical_dom_sf"/>
</dbReference>
<comment type="caution">
    <text evidence="2">The sequence shown here is derived from an EMBL/GenBank/DDBJ whole genome shotgun (WGS) entry which is preliminary data.</text>
</comment>
<feature type="region of interest" description="Disordered" evidence="1">
    <location>
        <begin position="681"/>
        <end position="703"/>
    </location>
</feature>
<dbReference type="SUPFAM" id="SSF48452">
    <property type="entry name" value="TPR-like"/>
    <property type="match status" value="1"/>
</dbReference>
<dbReference type="PANTHER" id="PTHR47691:SF3">
    <property type="entry name" value="HTH-TYPE TRANSCRIPTIONAL REGULATOR RV0890C-RELATED"/>
    <property type="match status" value="1"/>
</dbReference>
<dbReference type="SMART" id="SM00028">
    <property type="entry name" value="TPR"/>
    <property type="match status" value="2"/>
</dbReference>
<accession>A0A919J7Q6</accession>
<organism evidence="2 3">
    <name type="scientific">Paractinoplanes ferrugineus</name>
    <dbReference type="NCBI Taxonomy" id="113564"/>
    <lineage>
        <taxon>Bacteria</taxon>
        <taxon>Bacillati</taxon>
        <taxon>Actinomycetota</taxon>
        <taxon>Actinomycetes</taxon>
        <taxon>Micromonosporales</taxon>
        <taxon>Micromonosporaceae</taxon>
        <taxon>Paractinoplanes</taxon>
    </lineage>
</organism>
<dbReference type="Proteomes" id="UP000598174">
    <property type="component" value="Unassembled WGS sequence"/>
</dbReference>
<dbReference type="AlphaFoldDB" id="A0A919J7Q6"/>
<evidence type="ECO:0000256" key="1">
    <source>
        <dbReference type="SAM" id="MobiDB-lite"/>
    </source>
</evidence>
<dbReference type="Gene3D" id="3.40.50.300">
    <property type="entry name" value="P-loop containing nucleotide triphosphate hydrolases"/>
    <property type="match status" value="1"/>
</dbReference>
<protein>
    <submittedName>
        <fullName evidence="2">NTPase</fullName>
    </submittedName>
</protein>
<dbReference type="Gene3D" id="1.25.40.10">
    <property type="entry name" value="Tetratricopeptide repeat domain"/>
    <property type="match status" value="1"/>
</dbReference>
<keyword evidence="3" id="KW-1185">Reference proteome</keyword>